<comment type="caution">
    <text evidence="1">The sequence shown here is derived from an EMBL/GenBank/DDBJ whole genome shotgun (WGS) entry which is preliminary data.</text>
</comment>
<dbReference type="NCBIfam" id="NF011155">
    <property type="entry name" value="PRK14561.1"/>
    <property type="match status" value="1"/>
</dbReference>
<dbReference type="RefSeq" id="WP_067258816.1">
    <property type="nucleotide sequence ID" value="NZ_LWMW01000087.1"/>
</dbReference>
<organism evidence="1 2">
    <name type="scientific">Methanobrevibacter cuticularis</name>
    <dbReference type="NCBI Taxonomy" id="47311"/>
    <lineage>
        <taxon>Archaea</taxon>
        <taxon>Methanobacteriati</taxon>
        <taxon>Methanobacteriota</taxon>
        <taxon>Methanomada group</taxon>
        <taxon>Methanobacteria</taxon>
        <taxon>Methanobacteriales</taxon>
        <taxon>Methanobacteriaceae</taxon>
        <taxon>Methanobrevibacter</taxon>
    </lineage>
</organism>
<evidence type="ECO:0000313" key="1">
    <source>
        <dbReference type="EMBL" id="KZX16760.1"/>
    </source>
</evidence>
<dbReference type="PATRIC" id="fig|47311.3.peg.701"/>
<accession>A0A166EKK5</accession>
<dbReference type="OrthoDB" id="108920at2157"/>
<keyword evidence="2" id="KW-1185">Reference proteome</keyword>
<dbReference type="Pfam" id="PF24167">
    <property type="entry name" value="DUF7411"/>
    <property type="match status" value="1"/>
</dbReference>
<protein>
    <submittedName>
        <fullName evidence="1">Uncharacterized protein</fullName>
    </submittedName>
</protein>
<proteinExistence type="predicted"/>
<gene>
    <name evidence="1" type="ORF">MBCUT_06240</name>
</gene>
<dbReference type="SUPFAM" id="SSF52402">
    <property type="entry name" value="Adenine nucleotide alpha hydrolases-like"/>
    <property type="match status" value="1"/>
</dbReference>
<sequence length="200" mass="22674">MKACVLYSGGKDSSLMAILLKRMGFDVELITANFGVYKSHIPASKSAKALNLKHNVLELNKNILKNSVSMILEDGFPNNGISYLHKEVIEELSNKNIYSIIADGTRRDDKTPKLNKNEIRSLEDRKNIQYVNLDSFGYKTIDTLVSKFFELVNEKSNKENSSDYEVEIRCLIDASDGNSNEIFPEHYQTRVIGLKNENSM</sequence>
<dbReference type="Proteomes" id="UP000077275">
    <property type="component" value="Unassembled WGS sequence"/>
</dbReference>
<dbReference type="Gene3D" id="3.40.50.620">
    <property type="entry name" value="HUPs"/>
    <property type="match status" value="1"/>
</dbReference>
<evidence type="ECO:0000313" key="2">
    <source>
        <dbReference type="Proteomes" id="UP000077275"/>
    </source>
</evidence>
<dbReference type="STRING" id="47311.MBCUT_06240"/>
<dbReference type="EMBL" id="LWMW01000087">
    <property type="protein sequence ID" value="KZX16760.1"/>
    <property type="molecule type" value="Genomic_DNA"/>
</dbReference>
<dbReference type="InterPro" id="IPR055834">
    <property type="entry name" value="DUF7411"/>
</dbReference>
<dbReference type="InterPro" id="IPR014729">
    <property type="entry name" value="Rossmann-like_a/b/a_fold"/>
</dbReference>
<reference evidence="1 2" key="1">
    <citation type="submission" date="2016-04" db="EMBL/GenBank/DDBJ databases">
        <title>Genome sequence of Methanobrevibacter cuticularis DSM 11139.</title>
        <authorList>
            <person name="Poehlein A."/>
            <person name="Seedorf H."/>
            <person name="Daniel R."/>
        </authorList>
    </citation>
    <scope>NUCLEOTIDE SEQUENCE [LARGE SCALE GENOMIC DNA]</scope>
    <source>
        <strain evidence="1 2">DSM 11139</strain>
    </source>
</reference>
<name>A0A166EKK5_9EURY</name>
<dbReference type="AlphaFoldDB" id="A0A166EKK5"/>